<comment type="caution">
    <text evidence="1">The sequence shown here is derived from an EMBL/GenBank/DDBJ whole genome shotgun (WGS) entry which is preliminary data.</text>
</comment>
<organism evidence="1 2">
    <name type="scientific">Mycena belliarum</name>
    <dbReference type="NCBI Taxonomy" id="1033014"/>
    <lineage>
        <taxon>Eukaryota</taxon>
        <taxon>Fungi</taxon>
        <taxon>Dikarya</taxon>
        <taxon>Basidiomycota</taxon>
        <taxon>Agaricomycotina</taxon>
        <taxon>Agaricomycetes</taxon>
        <taxon>Agaricomycetidae</taxon>
        <taxon>Agaricales</taxon>
        <taxon>Marasmiineae</taxon>
        <taxon>Mycenaceae</taxon>
        <taxon>Mycena</taxon>
    </lineage>
</organism>
<dbReference type="Proteomes" id="UP001222325">
    <property type="component" value="Unassembled WGS sequence"/>
</dbReference>
<evidence type="ECO:0000313" key="1">
    <source>
        <dbReference type="EMBL" id="KAJ7088878.1"/>
    </source>
</evidence>
<evidence type="ECO:0000313" key="2">
    <source>
        <dbReference type="Proteomes" id="UP001222325"/>
    </source>
</evidence>
<sequence length="212" mass="22510">MSVLSTTTVASAISLDATFPQGFQVNVKRGMSTGTDRGLQRYKALLFATGEAAPFIVDIAKPPVTMPGAALGGLAYMPWLTGSATSGPPNHSSLEVAVYIEGGDPAYMTVVIVDQNHPPHLVFPKNLCMESAAGGGLSWKGNVLAVRRVGGQLADVKLEHIVPIIQSVGVYDCVLRFRAHLDDFYRLIRGEVLGAESAMFVVPATDVHTDSE</sequence>
<proteinExistence type="predicted"/>
<protein>
    <submittedName>
        <fullName evidence="1">Uncharacterized protein</fullName>
    </submittedName>
</protein>
<name>A0AAD6U531_9AGAR</name>
<gene>
    <name evidence="1" type="ORF">B0H15DRAFT_800822</name>
</gene>
<keyword evidence="2" id="KW-1185">Reference proteome</keyword>
<dbReference type="EMBL" id="JARJCN010000025">
    <property type="protein sequence ID" value="KAJ7088878.1"/>
    <property type="molecule type" value="Genomic_DNA"/>
</dbReference>
<dbReference type="AlphaFoldDB" id="A0AAD6U531"/>
<reference evidence="1" key="1">
    <citation type="submission" date="2023-03" db="EMBL/GenBank/DDBJ databases">
        <title>Massive genome expansion in bonnet fungi (Mycena s.s.) driven by repeated elements and novel gene families across ecological guilds.</title>
        <authorList>
            <consortium name="Lawrence Berkeley National Laboratory"/>
            <person name="Harder C.B."/>
            <person name="Miyauchi S."/>
            <person name="Viragh M."/>
            <person name="Kuo A."/>
            <person name="Thoen E."/>
            <person name="Andreopoulos B."/>
            <person name="Lu D."/>
            <person name="Skrede I."/>
            <person name="Drula E."/>
            <person name="Henrissat B."/>
            <person name="Morin E."/>
            <person name="Kohler A."/>
            <person name="Barry K."/>
            <person name="LaButti K."/>
            <person name="Morin E."/>
            <person name="Salamov A."/>
            <person name="Lipzen A."/>
            <person name="Mereny Z."/>
            <person name="Hegedus B."/>
            <person name="Baldrian P."/>
            <person name="Stursova M."/>
            <person name="Weitz H."/>
            <person name="Taylor A."/>
            <person name="Grigoriev I.V."/>
            <person name="Nagy L.G."/>
            <person name="Martin F."/>
            <person name="Kauserud H."/>
        </authorList>
    </citation>
    <scope>NUCLEOTIDE SEQUENCE</scope>
    <source>
        <strain evidence="1">CBHHK173m</strain>
    </source>
</reference>
<accession>A0AAD6U531</accession>